<proteinExistence type="predicted"/>
<dbReference type="Proteomes" id="UP001241092">
    <property type="component" value="Chromosome"/>
</dbReference>
<evidence type="ECO:0000313" key="1">
    <source>
        <dbReference type="EMBL" id="BDY29442.1"/>
    </source>
</evidence>
<evidence type="ECO:0000313" key="2">
    <source>
        <dbReference type="Proteomes" id="UP001241092"/>
    </source>
</evidence>
<organism evidence="1 2">
    <name type="scientific">Mycolicibacterium mageritense</name>
    <name type="common">Mycobacterium mageritense</name>
    <dbReference type="NCBI Taxonomy" id="53462"/>
    <lineage>
        <taxon>Bacteria</taxon>
        <taxon>Bacillati</taxon>
        <taxon>Actinomycetota</taxon>
        <taxon>Actinomycetes</taxon>
        <taxon>Mycobacteriales</taxon>
        <taxon>Mycobacteriaceae</taxon>
        <taxon>Mycolicibacterium</taxon>
    </lineage>
</organism>
<accession>A0AAI8XP05</accession>
<dbReference type="RefSeq" id="WP_286216059.1">
    <property type="nucleotide sequence ID" value="NZ_AP027452.1"/>
</dbReference>
<protein>
    <submittedName>
        <fullName evidence="1">Uncharacterized protein</fullName>
    </submittedName>
</protein>
<name>A0AAI8XP05_MYCME</name>
<sequence length="122" mass="13513">MERLPYIDEHATTVDADAATTWAAVLQTLCGSPTNPRAPLGFRIGESKPRERLVLAGHHPFSVYNWVFELDPITPHSTRVRSQTWAAFPGLHGKIYRALVIGSGGHRVAVRWMLSRIAGATR</sequence>
<dbReference type="AlphaFoldDB" id="A0AAI8XP05"/>
<reference evidence="1" key="1">
    <citation type="submission" date="2023-03" db="EMBL/GenBank/DDBJ databases">
        <title>Draft genome sequence of a Mycolicibacterium mageritense strain H4_3_1 isolated from a hybrid biological-inorganic system reactor.</title>
        <authorList>
            <person name="Feng X."/>
            <person name="Kazama D."/>
            <person name="Sato K."/>
            <person name="Kobayashi H."/>
        </authorList>
    </citation>
    <scope>NUCLEOTIDE SEQUENCE</scope>
    <source>
        <strain evidence="1">H4_3_1</strain>
    </source>
</reference>
<gene>
    <name evidence="1" type="ORF">hbim_03380</name>
</gene>
<dbReference type="EMBL" id="AP027452">
    <property type="protein sequence ID" value="BDY29442.1"/>
    <property type="molecule type" value="Genomic_DNA"/>
</dbReference>